<proteinExistence type="predicted"/>
<evidence type="ECO:0000313" key="2">
    <source>
        <dbReference type="EMBL" id="CAJ0568653.1"/>
    </source>
</evidence>
<reference evidence="2" key="1">
    <citation type="submission" date="2023-06" db="EMBL/GenBank/DDBJ databases">
        <authorList>
            <person name="Delattre M."/>
        </authorList>
    </citation>
    <scope>NUCLEOTIDE SEQUENCE</scope>
    <source>
        <strain evidence="2">AF72</strain>
    </source>
</reference>
<name>A0AA36CHK5_9BILA</name>
<feature type="transmembrane region" description="Helical" evidence="1">
    <location>
        <begin position="6"/>
        <end position="28"/>
    </location>
</feature>
<keyword evidence="3" id="KW-1185">Reference proteome</keyword>
<feature type="transmembrane region" description="Helical" evidence="1">
    <location>
        <begin position="151"/>
        <end position="169"/>
    </location>
</feature>
<organism evidence="2 3">
    <name type="scientific">Mesorhabditis spiculigera</name>
    <dbReference type="NCBI Taxonomy" id="96644"/>
    <lineage>
        <taxon>Eukaryota</taxon>
        <taxon>Metazoa</taxon>
        <taxon>Ecdysozoa</taxon>
        <taxon>Nematoda</taxon>
        <taxon>Chromadorea</taxon>
        <taxon>Rhabditida</taxon>
        <taxon>Rhabditina</taxon>
        <taxon>Rhabditomorpha</taxon>
        <taxon>Rhabditoidea</taxon>
        <taxon>Rhabditidae</taxon>
        <taxon>Mesorhabditinae</taxon>
        <taxon>Mesorhabditis</taxon>
    </lineage>
</organism>
<feature type="transmembrane region" description="Helical" evidence="1">
    <location>
        <begin position="234"/>
        <end position="253"/>
    </location>
</feature>
<sequence length="272" mass="31703">MDWVILTRFVINVFSLSLNCWVLLVIVLTPKLHHPCFDELFFSQNFTDMFATVVRISLTYIPELLFDTEDEYIRKFLMKKDSWANVINAAEWYNKWVLVAITWIIPLAAILPMFSPCCGSYFYEGAIDSVEYRDVTVSAIFDSVDMIFETLVYAPVLCALNTFTLIMLYKQYNRIVRRHGKGKKSSVERLEIELTFAMISIFDQQIDFFVILFYTLYWASEMNFAPVKQGPVLTVYSAIFEFGNLVNPYVYLISCPPLRKAFFSSVFRLFCA</sequence>
<dbReference type="SUPFAM" id="SSF81321">
    <property type="entry name" value="Family A G protein-coupled receptor-like"/>
    <property type="match status" value="1"/>
</dbReference>
<keyword evidence="1" id="KW-1133">Transmembrane helix</keyword>
<feature type="non-terminal residue" evidence="2">
    <location>
        <position position="1"/>
    </location>
</feature>
<dbReference type="EMBL" id="CATQJA010001783">
    <property type="protein sequence ID" value="CAJ0568653.1"/>
    <property type="molecule type" value="Genomic_DNA"/>
</dbReference>
<accession>A0AA36CHK5</accession>
<dbReference type="AlphaFoldDB" id="A0AA36CHK5"/>
<dbReference type="Proteomes" id="UP001177023">
    <property type="component" value="Unassembled WGS sequence"/>
</dbReference>
<evidence type="ECO:0000313" key="3">
    <source>
        <dbReference type="Proteomes" id="UP001177023"/>
    </source>
</evidence>
<protein>
    <submittedName>
        <fullName evidence="2">Uncharacterized protein</fullName>
    </submittedName>
</protein>
<keyword evidence="1" id="KW-0472">Membrane</keyword>
<keyword evidence="1" id="KW-0812">Transmembrane</keyword>
<feature type="transmembrane region" description="Helical" evidence="1">
    <location>
        <begin position="96"/>
        <end position="114"/>
    </location>
</feature>
<gene>
    <name evidence="2" type="ORF">MSPICULIGERA_LOCUS7168</name>
</gene>
<feature type="transmembrane region" description="Helical" evidence="1">
    <location>
        <begin position="190"/>
        <end position="214"/>
    </location>
</feature>
<comment type="caution">
    <text evidence="2">The sequence shown here is derived from an EMBL/GenBank/DDBJ whole genome shotgun (WGS) entry which is preliminary data.</text>
</comment>
<evidence type="ECO:0000256" key="1">
    <source>
        <dbReference type="SAM" id="Phobius"/>
    </source>
</evidence>